<organism evidence="4">
    <name type="scientific">Sesamum calycinum</name>
    <dbReference type="NCBI Taxonomy" id="2727403"/>
    <lineage>
        <taxon>Eukaryota</taxon>
        <taxon>Viridiplantae</taxon>
        <taxon>Streptophyta</taxon>
        <taxon>Embryophyta</taxon>
        <taxon>Tracheophyta</taxon>
        <taxon>Spermatophyta</taxon>
        <taxon>Magnoliopsida</taxon>
        <taxon>eudicotyledons</taxon>
        <taxon>Gunneridae</taxon>
        <taxon>Pentapetalae</taxon>
        <taxon>asterids</taxon>
        <taxon>lamiids</taxon>
        <taxon>Lamiales</taxon>
        <taxon>Pedaliaceae</taxon>
        <taxon>Sesamum</taxon>
    </lineage>
</organism>
<comment type="caution">
    <text evidence="4">The sequence shown here is derived from an EMBL/GenBank/DDBJ whole genome shotgun (WGS) entry which is preliminary data.</text>
</comment>
<accession>A0AAW2K7S0</accession>
<evidence type="ECO:0000259" key="3">
    <source>
        <dbReference type="Pfam" id="PF23654"/>
    </source>
</evidence>
<name>A0AAW2K7S0_9LAMI</name>
<proteinExistence type="predicted"/>
<dbReference type="InterPro" id="IPR056512">
    <property type="entry name" value="LIN_N"/>
</dbReference>
<dbReference type="Pfam" id="PF23568">
    <property type="entry name" value="ARM_LIN"/>
    <property type="match status" value="1"/>
</dbReference>
<reference evidence="4" key="1">
    <citation type="submission" date="2020-06" db="EMBL/GenBank/DDBJ databases">
        <authorList>
            <person name="Li T."/>
            <person name="Hu X."/>
            <person name="Zhang T."/>
            <person name="Song X."/>
            <person name="Zhang H."/>
            <person name="Dai N."/>
            <person name="Sheng W."/>
            <person name="Hou X."/>
            <person name="Wei L."/>
        </authorList>
    </citation>
    <scope>NUCLEOTIDE SEQUENCE</scope>
    <source>
        <strain evidence="4">KEN8</strain>
        <tissue evidence="4">Leaf</tissue>
    </source>
</reference>
<evidence type="ECO:0000256" key="1">
    <source>
        <dbReference type="SAM" id="MobiDB-lite"/>
    </source>
</evidence>
<sequence>MDTGTAKFALYYKDWLKFGGQAPPTPSVPLPWKPTYARSTRRSSDSSTSFHSTSNKSLYQAVFGPIEKGRSMDLDNGNEDCKNVWDLEENYMSNNETVKHDANIHVFELNDTTRAISTICSSESLRDCEMAIRTVSVIQGIMEVLYVSNDDEILELAISILAELATKSEMNKRCILNSDPQLDVSIRLLRSNSLFLKAAALLYLVKPKAKQMISLEWVPLVLRVLEFGFDEDKNLENARQIISVGGLSLLVRRMGEENSCEKSRAASVLHYCIQADGSCRNRFRERGPYGCPNILLVDELSKAEEEEREERRDERERPLWERYGENCLHGGWIGE</sequence>
<dbReference type="Gene3D" id="1.25.10.10">
    <property type="entry name" value="Leucine-rich Repeat Variant"/>
    <property type="match status" value="1"/>
</dbReference>
<protein>
    <submittedName>
        <fullName evidence="4">Uncharacterized protein</fullName>
    </submittedName>
</protein>
<dbReference type="InterPro" id="IPR011989">
    <property type="entry name" value="ARM-like"/>
</dbReference>
<dbReference type="PANTHER" id="PTHR35549">
    <property type="entry name" value="OS04G0584500 PROTEIN"/>
    <property type="match status" value="1"/>
</dbReference>
<dbReference type="EMBL" id="JACGWM010000630">
    <property type="protein sequence ID" value="KAL0302111.1"/>
    <property type="molecule type" value="Genomic_DNA"/>
</dbReference>
<dbReference type="Pfam" id="PF23654">
    <property type="entry name" value="ARM_LIN_2nd"/>
    <property type="match status" value="1"/>
</dbReference>
<reference evidence="4" key="2">
    <citation type="journal article" date="2024" name="Plant">
        <title>Genomic evolution and insights into agronomic trait innovations of Sesamum species.</title>
        <authorList>
            <person name="Miao H."/>
            <person name="Wang L."/>
            <person name="Qu L."/>
            <person name="Liu H."/>
            <person name="Sun Y."/>
            <person name="Le M."/>
            <person name="Wang Q."/>
            <person name="Wei S."/>
            <person name="Zheng Y."/>
            <person name="Lin W."/>
            <person name="Duan Y."/>
            <person name="Cao H."/>
            <person name="Xiong S."/>
            <person name="Wang X."/>
            <person name="Wei L."/>
            <person name="Li C."/>
            <person name="Ma Q."/>
            <person name="Ju M."/>
            <person name="Zhao R."/>
            <person name="Li G."/>
            <person name="Mu C."/>
            <person name="Tian Q."/>
            <person name="Mei H."/>
            <person name="Zhang T."/>
            <person name="Gao T."/>
            <person name="Zhang H."/>
        </authorList>
    </citation>
    <scope>NUCLEOTIDE SEQUENCE</scope>
    <source>
        <strain evidence="4">KEN8</strain>
    </source>
</reference>
<feature type="domain" description="Putative E3 ubiquitin-protein ligase LIN N-terminal" evidence="2">
    <location>
        <begin position="1"/>
        <end position="31"/>
    </location>
</feature>
<evidence type="ECO:0000313" key="4">
    <source>
        <dbReference type="EMBL" id="KAL0302111.1"/>
    </source>
</evidence>
<dbReference type="SUPFAM" id="SSF48371">
    <property type="entry name" value="ARM repeat"/>
    <property type="match status" value="1"/>
</dbReference>
<dbReference type="InterPro" id="IPR056514">
    <property type="entry name" value="ARM_LIN_2nd"/>
</dbReference>
<dbReference type="AlphaFoldDB" id="A0AAW2K7S0"/>
<feature type="region of interest" description="Disordered" evidence="1">
    <location>
        <begin position="27"/>
        <end position="52"/>
    </location>
</feature>
<gene>
    <name evidence="4" type="ORF">Scaly_3043900</name>
</gene>
<dbReference type="PANTHER" id="PTHR35549:SF3">
    <property type="entry name" value="E3 UBIQUITIN-PROTEIN LIGASE LIN"/>
    <property type="match status" value="1"/>
</dbReference>
<feature type="domain" description="Putative E3 ubiquitin-protein ligase LIN ARM repeats" evidence="3">
    <location>
        <begin position="136"/>
        <end position="234"/>
    </location>
</feature>
<evidence type="ECO:0000259" key="2">
    <source>
        <dbReference type="Pfam" id="PF23568"/>
    </source>
</evidence>
<dbReference type="InterPro" id="IPR016024">
    <property type="entry name" value="ARM-type_fold"/>
</dbReference>